<organism evidence="1 2">
    <name type="scientific">Diaphorobacter nitroreducens</name>
    <dbReference type="NCBI Taxonomy" id="164759"/>
    <lineage>
        <taxon>Bacteria</taxon>
        <taxon>Pseudomonadati</taxon>
        <taxon>Pseudomonadota</taxon>
        <taxon>Betaproteobacteria</taxon>
        <taxon>Burkholderiales</taxon>
        <taxon>Comamonadaceae</taxon>
        <taxon>Diaphorobacter</taxon>
    </lineage>
</organism>
<gene>
    <name evidence="1" type="ORF">EDC60_3132</name>
</gene>
<dbReference type="EMBL" id="RJVL01000008">
    <property type="protein sequence ID" value="ROR39637.1"/>
    <property type="molecule type" value="Genomic_DNA"/>
</dbReference>
<dbReference type="InterPro" id="IPR009387">
    <property type="entry name" value="HigB-2"/>
</dbReference>
<name>A0AAX1WQE5_9BURK</name>
<evidence type="ECO:0000313" key="1">
    <source>
        <dbReference type="EMBL" id="ROR39637.1"/>
    </source>
</evidence>
<dbReference type="AlphaFoldDB" id="A0AAX1WQE5"/>
<evidence type="ECO:0000313" key="2">
    <source>
        <dbReference type="Proteomes" id="UP000271868"/>
    </source>
</evidence>
<keyword evidence="2" id="KW-1185">Reference proteome</keyword>
<sequence length="109" mass="12465">MNALEFIETPVFTRQILQLMSDDEYAAMQRELLDDPQRGALIKAGGGIRKMRFGLEGQGKSGGVRVIYYWLKEDGQIFMLLVYPKSEKDNLTDRETAILRELVKELCHG</sequence>
<accession>A0AAX1WQE5</accession>
<proteinExistence type="predicted"/>
<dbReference type="Pfam" id="PF06296">
    <property type="entry name" value="RelE"/>
    <property type="match status" value="1"/>
</dbReference>
<reference evidence="1 2" key="1">
    <citation type="submission" date="2018-11" db="EMBL/GenBank/DDBJ databases">
        <title>Genomic Encyclopedia of Type Strains, Phase IV (KMG-IV): sequencing the most valuable type-strain genomes for metagenomic binning, comparative biology and taxonomic classification.</title>
        <authorList>
            <person name="Goeker M."/>
        </authorList>
    </citation>
    <scope>NUCLEOTIDE SEQUENCE [LARGE SCALE GENOMIC DNA]</scope>
    <source>
        <strain evidence="1 2">DSM 15985</strain>
    </source>
</reference>
<comment type="caution">
    <text evidence="1">The sequence shown here is derived from an EMBL/GenBank/DDBJ whole genome shotgun (WGS) entry which is preliminary data.</text>
</comment>
<dbReference type="PIRSF" id="PIRSF039032">
    <property type="entry name" value="HigB-2"/>
    <property type="match status" value="1"/>
</dbReference>
<protein>
    <submittedName>
        <fullName evidence="1">RelE toxin of RelEB toxin-antitoxin system</fullName>
    </submittedName>
</protein>
<dbReference type="Proteomes" id="UP000271868">
    <property type="component" value="Unassembled WGS sequence"/>
</dbReference>